<evidence type="ECO:0000256" key="2">
    <source>
        <dbReference type="SAM" id="Phobius"/>
    </source>
</evidence>
<feature type="coiled-coil region" evidence="1">
    <location>
        <begin position="349"/>
        <end position="383"/>
    </location>
</feature>
<dbReference type="Proteomes" id="UP001595766">
    <property type="component" value="Unassembled WGS sequence"/>
</dbReference>
<keyword evidence="2" id="KW-0812">Transmembrane</keyword>
<proteinExistence type="predicted"/>
<name>A0ABV8EKT7_9BACT</name>
<feature type="domain" description="HTH luxR-type" evidence="3">
    <location>
        <begin position="414"/>
        <end position="471"/>
    </location>
</feature>
<dbReference type="InterPro" id="IPR036388">
    <property type="entry name" value="WH-like_DNA-bd_sf"/>
</dbReference>
<evidence type="ECO:0000256" key="1">
    <source>
        <dbReference type="SAM" id="Coils"/>
    </source>
</evidence>
<dbReference type="InterPro" id="IPR000792">
    <property type="entry name" value="Tscrpt_reg_LuxR_C"/>
</dbReference>
<dbReference type="RefSeq" id="WP_241297534.1">
    <property type="nucleotide sequence ID" value="NZ_JAKZGR010000023.1"/>
</dbReference>
<keyword evidence="2" id="KW-1133">Transmembrane helix</keyword>
<dbReference type="Gene3D" id="1.10.10.10">
    <property type="entry name" value="Winged helix-like DNA-binding domain superfamily/Winged helix DNA-binding domain"/>
    <property type="match status" value="1"/>
</dbReference>
<keyword evidence="5" id="KW-1185">Reference proteome</keyword>
<evidence type="ECO:0000313" key="5">
    <source>
        <dbReference type="Proteomes" id="UP001595766"/>
    </source>
</evidence>
<keyword evidence="2" id="KW-0472">Membrane</keyword>
<keyword evidence="1" id="KW-0175">Coiled coil</keyword>
<dbReference type="EMBL" id="JBHSAV010000052">
    <property type="protein sequence ID" value="MFC3976934.1"/>
    <property type="molecule type" value="Genomic_DNA"/>
</dbReference>
<dbReference type="SMART" id="SM00421">
    <property type="entry name" value="HTH_LUXR"/>
    <property type="match status" value="1"/>
</dbReference>
<dbReference type="InterPro" id="IPR016032">
    <property type="entry name" value="Sig_transdc_resp-reg_C-effctor"/>
</dbReference>
<comment type="caution">
    <text evidence="4">The sequence shown here is derived from an EMBL/GenBank/DDBJ whole genome shotgun (WGS) entry which is preliminary data.</text>
</comment>
<protein>
    <submittedName>
        <fullName evidence="4">Helix-turn-helix transcriptional regulator</fullName>
    </submittedName>
</protein>
<evidence type="ECO:0000259" key="3">
    <source>
        <dbReference type="SMART" id="SM00421"/>
    </source>
</evidence>
<dbReference type="SUPFAM" id="SSF46894">
    <property type="entry name" value="C-terminal effector domain of the bipartite response regulators"/>
    <property type="match status" value="1"/>
</dbReference>
<feature type="transmembrane region" description="Helical" evidence="2">
    <location>
        <begin position="329"/>
        <end position="349"/>
    </location>
</feature>
<accession>A0ABV8EKT7</accession>
<reference evidence="5" key="1">
    <citation type="journal article" date="2019" name="Int. J. Syst. Evol. Microbiol.">
        <title>The Global Catalogue of Microorganisms (GCM) 10K type strain sequencing project: providing services to taxonomists for standard genome sequencing and annotation.</title>
        <authorList>
            <consortium name="The Broad Institute Genomics Platform"/>
            <consortium name="The Broad Institute Genome Sequencing Center for Infectious Disease"/>
            <person name="Wu L."/>
            <person name="Ma J."/>
        </authorList>
    </citation>
    <scope>NUCLEOTIDE SEQUENCE [LARGE SCALE GENOMIC DNA]</scope>
    <source>
        <strain evidence="5">CECT 8551</strain>
    </source>
</reference>
<sequence length="477" mass="55819">MQKYFNVIIFAVLQIFSCANKSSAFTERQAFMLESLEEFKRTGNYERGLKWMETFIEFAPSNNLSKNDVIFGKIEIVNLLRIIENYEVSTQLIHEVENELRNTDQLFLKSRLYQSAARLYNQLGLIDLAILSNLRAIEYAIQDTNSQIKSNQLGQLYSSQAIYHAKQNDLTKAILYCYKASAYGEPTKELPVYLEYYQNTQGSKDSVAFYYNKLETQLQVQNQPISTKFWLTLAAGKYHLREGNRDKAFIFLKDAYVISENLNRVYLKVEILNLLALYYKEIQDQNQELKVLSDLIKLKNNHFIGKSNFMMIDQYEEAVIDNNATKSQVYVVLLIVFVIFASALIYMRLRKVKKRVHKINSEVRILEEEKENLERKVLDSFNDVLEAAKINDPAFLAKFKEVHSEFWKALESLDADLTQEEYKLCAFLYLNFTTKDIANFTFVQSKTVQMKKYRLRKKLDIETNADLTAWLKNLKDN</sequence>
<gene>
    <name evidence="4" type="ORF">ACFOUP_11160</name>
</gene>
<organism evidence="4 5">
    <name type="scientific">Belliella kenyensis</name>
    <dbReference type="NCBI Taxonomy" id="1472724"/>
    <lineage>
        <taxon>Bacteria</taxon>
        <taxon>Pseudomonadati</taxon>
        <taxon>Bacteroidota</taxon>
        <taxon>Cytophagia</taxon>
        <taxon>Cytophagales</taxon>
        <taxon>Cyclobacteriaceae</taxon>
        <taxon>Belliella</taxon>
    </lineage>
</organism>
<evidence type="ECO:0000313" key="4">
    <source>
        <dbReference type="EMBL" id="MFC3976934.1"/>
    </source>
</evidence>